<organism evidence="2 3">
    <name type="scientific">Kistimonas scapharcae</name>
    <dbReference type="NCBI Taxonomy" id="1036133"/>
    <lineage>
        <taxon>Bacteria</taxon>
        <taxon>Pseudomonadati</taxon>
        <taxon>Pseudomonadota</taxon>
        <taxon>Gammaproteobacteria</taxon>
        <taxon>Oceanospirillales</taxon>
        <taxon>Endozoicomonadaceae</taxon>
        <taxon>Kistimonas</taxon>
    </lineage>
</organism>
<reference evidence="3" key="1">
    <citation type="journal article" date="2019" name="Int. J. Syst. Evol. Microbiol.">
        <title>The Global Catalogue of Microorganisms (GCM) 10K type strain sequencing project: providing services to taxonomists for standard genome sequencing and annotation.</title>
        <authorList>
            <consortium name="The Broad Institute Genomics Platform"/>
            <consortium name="The Broad Institute Genome Sequencing Center for Infectious Disease"/>
            <person name="Wu L."/>
            <person name="Ma J."/>
        </authorList>
    </citation>
    <scope>NUCLEOTIDE SEQUENCE [LARGE SCALE GENOMIC DNA]</scope>
    <source>
        <strain evidence="3">JCM 17805</strain>
    </source>
</reference>
<name>A0ABP8V9F6_9GAMM</name>
<gene>
    <name evidence="2" type="ORF">GCM10023116_48260</name>
</gene>
<proteinExistence type="predicted"/>
<dbReference type="RefSeq" id="WP_345199129.1">
    <property type="nucleotide sequence ID" value="NZ_BAABFL010000477.1"/>
</dbReference>
<sequence length="321" mass="36030">MNPEDQQAVDRIAAAQLGAEPRQGPEKSDATPEEQAVERAAPKTEDKKGDEAPVIYEVEFGENDKRQLTPQQIKATFERYASQNYKNQQMKPVNQVIDAIMNKYNAKPETLAKALIEMEKGYNKQQNPQQTQQSNPQSDDPDPFKTWEDENSASLPPGYREMNGQMKQLAQQNMQLQQMLQQVLAKSQGVADAAKQGQQQAANQNNMNIRQQIANNLDRAQQQVGIDSKDAQEFMTFAAERGYTLEDFVDPHMTLTVMNDYKANKDGPEMTRLREIMQRRQAYTGTVEGGPGAGGEPAKQDPALADIDRLATAAFNRRNPR</sequence>
<feature type="region of interest" description="Disordered" evidence="1">
    <location>
        <begin position="285"/>
        <end position="304"/>
    </location>
</feature>
<dbReference type="Proteomes" id="UP001500604">
    <property type="component" value="Unassembled WGS sequence"/>
</dbReference>
<evidence type="ECO:0000256" key="1">
    <source>
        <dbReference type="SAM" id="MobiDB-lite"/>
    </source>
</evidence>
<feature type="compositionally biased region" description="Basic and acidic residues" evidence="1">
    <location>
        <begin position="23"/>
        <end position="51"/>
    </location>
</feature>
<dbReference type="EMBL" id="BAABFL010000477">
    <property type="protein sequence ID" value="GAA4652542.1"/>
    <property type="molecule type" value="Genomic_DNA"/>
</dbReference>
<evidence type="ECO:0000313" key="2">
    <source>
        <dbReference type="EMBL" id="GAA4652542.1"/>
    </source>
</evidence>
<feature type="region of interest" description="Disordered" evidence="1">
    <location>
        <begin position="1"/>
        <end position="53"/>
    </location>
</feature>
<keyword evidence="3" id="KW-1185">Reference proteome</keyword>
<feature type="compositionally biased region" description="Low complexity" evidence="1">
    <location>
        <begin position="125"/>
        <end position="138"/>
    </location>
</feature>
<protein>
    <submittedName>
        <fullName evidence="2">Uncharacterized protein</fullName>
    </submittedName>
</protein>
<feature type="region of interest" description="Disordered" evidence="1">
    <location>
        <begin position="122"/>
        <end position="161"/>
    </location>
</feature>
<evidence type="ECO:0000313" key="3">
    <source>
        <dbReference type="Proteomes" id="UP001500604"/>
    </source>
</evidence>
<accession>A0ABP8V9F6</accession>
<comment type="caution">
    <text evidence="2">The sequence shown here is derived from an EMBL/GenBank/DDBJ whole genome shotgun (WGS) entry which is preliminary data.</text>
</comment>